<protein>
    <submittedName>
        <fullName evidence="1">Uncharacterized protein</fullName>
    </submittedName>
</protein>
<dbReference type="EMBL" id="CM037162">
    <property type="protein sequence ID" value="KAH7863040.1"/>
    <property type="molecule type" value="Genomic_DNA"/>
</dbReference>
<dbReference type="Proteomes" id="UP000828048">
    <property type="component" value="Chromosome 12"/>
</dbReference>
<reference evidence="1 2" key="1">
    <citation type="journal article" date="2021" name="Hortic Res">
        <title>High-quality reference genome and annotation aids understanding of berry development for evergreen blueberry (Vaccinium darrowii).</title>
        <authorList>
            <person name="Yu J."/>
            <person name="Hulse-Kemp A.M."/>
            <person name="Babiker E."/>
            <person name="Staton M."/>
        </authorList>
    </citation>
    <scope>NUCLEOTIDE SEQUENCE [LARGE SCALE GENOMIC DNA]</scope>
    <source>
        <strain evidence="2">cv. NJ 8807/NJ 8810</strain>
        <tissue evidence="1">Young leaf</tissue>
    </source>
</reference>
<name>A0ACB7ZBS7_9ERIC</name>
<accession>A0ACB7ZBS7</accession>
<keyword evidence="2" id="KW-1185">Reference proteome</keyword>
<evidence type="ECO:0000313" key="2">
    <source>
        <dbReference type="Proteomes" id="UP000828048"/>
    </source>
</evidence>
<evidence type="ECO:0000313" key="1">
    <source>
        <dbReference type="EMBL" id="KAH7863040.1"/>
    </source>
</evidence>
<sequence length="245" mass="25580">MAALSPAISNNSTADAPSLSPASASTPASISTGGLSSTNASKNLRGLNKPKCIKCGNVARSRCPYQSCKSCCAKAQNPCHIHVLKSNATFSDKTQSSSSPLFDQQSSEASPSGVSSSYALGDSGNPVSLSPLVLNEMIALVFKICYLGFHRYSLVYRCKEHALMKDGLLSSHSSSKRNRYPSNGPAKLKVPCSPGNCVSEVLVSVGASGGRDIPLARDLRALLDDFPPLPVGPFRTGPSFTRAAG</sequence>
<organism evidence="1 2">
    <name type="scientific">Vaccinium darrowii</name>
    <dbReference type="NCBI Taxonomy" id="229202"/>
    <lineage>
        <taxon>Eukaryota</taxon>
        <taxon>Viridiplantae</taxon>
        <taxon>Streptophyta</taxon>
        <taxon>Embryophyta</taxon>
        <taxon>Tracheophyta</taxon>
        <taxon>Spermatophyta</taxon>
        <taxon>Magnoliopsida</taxon>
        <taxon>eudicotyledons</taxon>
        <taxon>Gunneridae</taxon>
        <taxon>Pentapetalae</taxon>
        <taxon>asterids</taxon>
        <taxon>Ericales</taxon>
        <taxon>Ericaceae</taxon>
        <taxon>Vaccinioideae</taxon>
        <taxon>Vaccinieae</taxon>
        <taxon>Vaccinium</taxon>
    </lineage>
</organism>
<gene>
    <name evidence="1" type="ORF">Vadar_012517</name>
</gene>
<proteinExistence type="predicted"/>
<comment type="caution">
    <text evidence="1">The sequence shown here is derived from an EMBL/GenBank/DDBJ whole genome shotgun (WGS) entry which is preliminary data.</text>
</comment>